<comment type="pathway">
    <text evidence="1 9">Porphyrin-containing compound metabolism; protoporphyrin-IX biosynthesis; coproporphyrinogen-III from 5-aminolevulinate: step 3/4.</text>
</comment>
<evidence type="ECO:0000256" key="4">
    <source>
        <dbReference type="ARBA" id="ARBA00023239"/>
    </source>
</evidence>
<comment type="similarity">
    <text evidence="2 9">Belongs to the uroporphyrinogen-III synthase family.</text>
</comment>
<evidence type="ECO:0000256" key="8">
    <source>
        <dbReference type="ARBA" id="ARBA00048617"/>
    </source>
</evidence>
<keyword evidence="12" id="KW-1185">Reference proteome</keyword>
<dbReference type="InterPro" id="IPR036108">
    <property type="entry name" value="4pyrrol_syn_uPrphyn_synt_sf"/>
</dbReference>
<protein>
    <recommendedName>
        <fullName evidence="7 9">Uroporphyrinogen-III synthase</fullName>
        <ecNumber evidence="3 9">4.2.1.75</ecNumber>
    </recommendedName>
</protein>
<dbReference type="EMBL" id="QWLB01000003">
    <property type="protein sequence ID" value="RIH93782.1"/>
    <property type="molecule type" value="Genomic_DNA"/>
</dbReference>
<gene>
    <name evidence="11" type="ORF">Mgrana_00365</name>
</gene>
<dbReference type="SUPFAM" id="SSF69618">
    <property type="entry name" value="HemD-like"/>
    <property type="match status" value="1"/>
</dbReference>
<sequence>MSERALRVALTHSEGRLEGLEALLESHGFEVLRVPLVQTRTLRGVSLEPLEDCPWWLFTSAAAVRAVEELGGGFQGHRLGAIGEGTAKALEQAGVKPELVSTEASGLGLARAFLKRGEGGPVGVPQGNLALPTLAEELRRGGLEVRTLVVYTTLSKPWPPKLPLPDIVVLGSPSAITALPSKVAEEARLVALGPITAKHLLERGLSCITAPAANPRGVLKAVETIRGEL</sequence>
<dbReference type="InterPro" id="IPR003754">
    <property type="entry name" value="4pyrrol_synth_uPrphyn_synth"/>
</dbReference>
<comment type="catalytic activity">
    <reaction evidence="8 9">
        <text>hydroxymethylbilane = uroporphyrinogen III + H2O</text>
        <dbReference type="Rhea" id="RHEA:18965"/>
        <dbReference type="ChEBI" id="CHEBI:15377"/>
        <dbReference type="ChEBI" id="CHEBI:57308"/>
        <dbReference type="ChEBI" id="CHEBI:57845"/>
        <dbReference type="EC" id="4.2.1.75"/>
    </reaction>
</comment>
<dbReference type="Gene3D" id="3.40.50.10090">
    <property type="match status" value="2"/>
</dbReference>
<proteinExistence type="inferred from homology"/>
<comment type="function">
    <text evidence="6 9">Catalyzes cyclization of the linear tetrapyrrole, hydroxymethylbilane, to the macrocyclic uroporphyrinogen III.</text>
</comment>
<evidence type="ECO:0000256" key="1">
    <source>
        <dbReference type="ARBA" id="ARBA00004772"/>
    </source>
</evidence>
<dbReference type="PANTHER" id="PTHR38042:SF1">
    <property type="entry name" value="UROPORPHYRINOGEN-III SYNTHASE, CHLOROPLASTIC"/>
    <property type="match status" value="1"/>
</dbReference>
<evidence type="ECO:0000259" key="10">
    <source>
        <dbReference type="Pfam" id="PF02602"/>
    </source>
</evidence>
<evidence type="ECO:0000313" key="11">
    <source>
        <dbReference type="EMBL" id="RIH93782.1"/>
    </source>
</evidence>
<evidence type="ECO:0000256" key="7">
    <source>
        <dbReference type="ARBA" id="ARBA00040167"/>
    </source>
</evidence>
<comment type="caution">
    <text evidence="11">The sequence shown here is derived from an EMBL/GenBank/DDBJ whole genome shotgun (WGS) entry which is preliminary data.</text>
</comment>
<accession>A0A399FF10</accession>
<dbReference type="Proteomes" id="UP000266178">
    <property type="component" value="Unassembled WGS sequence"/>
</dbReference>
<evidence type="ECO:0000256" key="3">
    <source>
        <dbReference type="ARBA" id="ARBA00013109"/>
    </source>
</evidence>
<dbReference type="InterPro" id="IPR039793">
    <property type="entry name" value="UROS/Hem4"/>
</dbReference>
<dbReference type="RefSeq" id="WP_240631205.1">
    <property type="nucleotide sequence ID" value="NZ_BJXM01000002.1"/>
</dbReference>
<evidence type="ECO:0000256" key="5">
    <source>
        <dbReference type="ARBA" id="ARBA00023244"/>
    </source>
</evidence>
<dbReference type="GO" id="GO:0006780">
    <property type="term" value="P:uroporphyrinogen III biosynthetic process"/>
    <property type="evidence" value="ECO:0007669"/>
    <property type="project" value="UniProtKB-UniRule"/>
</dbReference>
<evidence type="ECO:0000256" key="2">
    <source>
        <dbReference type="ARBA" id="ARBA00008133"/>
    </source>
</evidence>
<name>A0A399FF10_9DEIN</name>
<dbReference type="CDD" id="cd06578">
    <property type="entry name" value="HemD"/>
    <property type="match status" value="1"/>
</dbReference>
<dbReference type="PANTHER" id="PTHR38042">
    <property type="entry name" value="UROPORPHYRINOGEN-III SYNTHASE, CHLOROPLASTIC"/>
    <property type="match status" value="1"/>
</dbReference>
<dbReference type="Pfam" id="PF02602">
    <property type="entry name" value="HEM4"/>
    <property type="match status" value="1"/>
</dbReference>
<dbReference type="EC" id="4.2.1.75" evidence="3 9"/>
<evidence type="ECO:0000256" key="9">
    <source>
        <dbReference type="RuleBase" id="RU366031"/>
    </source>
</evidence>
<evidence type="ECO:0000313" key="12">
    <source>
        <dbReference type="Proteomes" id="UP000266178"/>
    </source>
</evidence>
<feature type="domain" description="Tetrapyrrole biosynthesis uroporphyrinogen III synthase" evidence="10">
    <location>
        <begin position="20"/>
        <end position="216"/>
    </location>
</feature>
<keyword evidence="4 9" id="KW-0456">Lyase</keyword>
<dbReference type="GO" id="GO:0006782">
    <property type="term" value="P:protoporphyrinogen IX biosynthetic process"/>
    <property type="evidence" value="ECO:0007669"/>
    <property type="project" value="UniProtKB-UniRule"/>
</dbReference>
<dbReference type="GO" id="GO:0004852">
    <property type="term" value="F:uroporphyrinogen-III synthase activity"/>
    <property type="evidence" value="ECO:0007669"/>
    <property type="project" value="UniProtKB-UniRule"/>
</dbReference>
<evidence type="ECO:0000256" key="6">
    <source>
        <dbReference type="ARBA" id="ARBA00037589"/>
    </source>
</evidence>
<organism evidence="11 12">
    <name type="scientific">Meiothermus granaticius NBRC 107808</name>
    <dbReference type="NCBI Taxonomy" id="1227551"/>
    <lineage>
        <taxon>Bacteria</taxon>
        <taxon>Thermotogati</taxon>
        <taxon>Deinococcota</taxon>
        <taxon>Deinococci</taxon>
        <taxon>Thermales</taxon>
        <taxon>Thermaceae</taxon>
        <taxon>Meiothermus</taxon>
    </lineage>
</organism>
<keyword evidence="5 9" id="KW-0627">Porphyrin biosynthesis</keyword>
<dbReference type="UniPathway" id="UPA00251">
    <property type="reaction ID" value="UER00320"/>
</dbReference>
<reference evidence="11 12" key="1">
    <citation type="submission" date="2018-08" db="EMBL/GenBank/DDBJ databases">
        <title>Meiothermus granaticius genome AF-68 sequencing project.</title>
        <authorList>
            <person name="Da Costa M.S."/>
            <person name="Albuquerque L."/>
            <person name="Raposo P."/>
            <person name="Froufe H.J.C."/>
            <person name="Barroso C.S."/>
            <person name="Egas C."/>
        </authorList>
    </citation>
    <scope>NUCLEOTIDE SEQUENCE [LARGE SCALE GENOMIC DNA]</scope>
    <source>
        <strain evidence="11 12">AF-68</strain>
    </source>
</reference>
<dbReference type="AlphaFoldDB" id="A0A399FF10"/>